<reference evidence="2" key="1">
    <citation type="submission" date="2018-11" db="EMBL/GenBank/DDBJ databases">
        <title>Proposal to divide the Flavobacteriaceae and reorganize its genera based on Amino Acid Identity values calculated from whole genome sequences.</title>
        <authorList>
            <person name="Nicholson A.C."/>
            <person name="Gulvik C.A."/>
            <person name="Whitney A.M."/>
            <person name="Sheth M."/>
            <person name="Batra D."/>
            <person name="Pryor J."/>
            <person name="Bernardet J.-F."/>
            <person name="Hugo C."/>
            <person name="Kampfer P."/>
            <person name="Newman J.D."/>
            <person name="McQuiston J.R."/>
        </authorList>
    </citation>
    <scope>NUCLEOTIDE SEQUENCE [LARGE SCALE GENOMIC DNA]</scope>
    <source>
        <strain evidence="2">H6466</strain>
    </source>
</reference>
<dbReference type="Proteomes" id="UP000272316">
    <property type="component" value="Chromosome"/>
</dbReference>
<evidence type="ECO:0000313" key="2">
    <source>
        <dbReference type="Proteomes" id="UP000272316"/>
    </source>
</evidence>
<proteinExistence type="predicted"/>
<accession>A0A3G8ZB09</accession>
<dbReference type="EMBL" id="CP034160">
    <property type="protein sequence ID" value="AZI53885.1"/>
    <property type="molecule type" value="Genomic_DNA"/>
</dbReference>
<gene>
    <name evidence="1" type="ORF">EIB75_00825</name>
</gene>
<dbReference type="AlphaFoldDB" id="A0A3G8ZB09"/>
<evidence type="ECO:0000313" key="1">
    <source>
        <dbReference type="EMBL" id="AZI53885.1"/>
    </source>
</evidence>
<name>A0A3G8ZB09_9FLAO</name>
<protein>
    <submittedName>
        <fullName evidence="1">Uncharacterized protein</fullName>
    </submittedName>
</protein>
<sequence length="91" mass="10586">MINLTEKAPDLIAMEIKMHLPLTEIFAFLQMKGYEIKAFTFNVPPSEEFLIIEPGFTVNTFTACKPGEEQGYNTLYLKVFEKEIKEFLKEF</sequence>
<dbReference type="KEGG" id="eva:EIB75_00825"/>
<organism evidence="1 2">
    <name type="scientific">Epilithonimonas vandammei</name>
    <dbReference type="NCBI Taxonomy" id="2487072"/>
    <lineage>
        <taxon>Bacteria</taxon>
        <taxon>Pseudomonadati</taxon>
        <taxon>Bacteroidota</taxon>
        <taxon>Flavobacteriia</taxon>
        <taxon>Flavobacteriales</taxon>
        <taxon>Weeksellaceae</taxon>
        <taxon>Chryseobacterium group</taxon>
        <taxon>Epilithonimonas</taxon>
    </lineage>
</organism>
<dbReference type="RefSeq" id="WP_124985380.1">
    <property type="nucleotide sequence ID" value="NZ_CP034160.1"/>
</dbReference>